<dbReference type="GO" id="GO:0006487">
    <property type="term" value="P:protein N-linked glycosylation"/>
    <property type="evidence" value="ECO:0000318"/>
    <property type="project" value="GO_Central"/>
</dbReference>
<dbReference type="FunCoup" id="A0A1Z5RR59">
    <property type="interactions" value="5"/>
</dbReference>
<feature type="region of interest" description="Disordered" evidence="1">
    <location>
        <begin position="134"/>
        <end position="156"/>
    </location>
</feature>
<dbReference type="PANTHER" id="PTHR13132">
    <property type="entry name" value="ALPHA- 1,6 -FUCOSYLTRANSFERASE"/>
    <property type="match status" value="1"/>
</dbReference>
<dbReference type="EMBL" id="CM000763">
    <property type="protein sequence ID" value="OQU85925.1"/>
    <property type="molecule type" value="Genomic_DNA"/>
</dbReference>
<dbReference type="STRING" id="4558.A0A1Z5RR59"/>
<dbReference type="ExpressionAtlas" id="A0A1Z5RR59">
    <property type="expression patterns" value="baseline and differential"/>
</dbReference>
<keyword evidence="2" id="KW-0812">Transmembrane</keyword>
<dbReference type="Proteomes" id="UP000000768">
    <property type="component" value="Chromosome 4"/>
</dbReference>
<dbReference type="AlphaFoldDB" id="A0A1Z5RR59"/>
<organism evidence="3 4">
    <name type="scientific">Sorghum bicolor</name>
    <name type="common">Sorghum</name>
    <name type="synonym">Sorghum vulgare</name>
    <dbReference type="NCBI Taxonomy" id="4558"/>
    <lineage>
        <taxon>Eukaryota</taxon>
        <taxon>Viridiplantae</taxon>
        <taxon>Streptophyta</taxon>
        <taxon>Embryophyta</taxon>
        <taxon>Tracheophyta</taxon>
        <taxon>Spermatophyta</taxon>
        <taxon>Magnoliopsida</taxon>
        <taxon>Liliopsida</taxon>
        <taxon>Poales</taxon>
        <taxon>Poaceae</taxon>
        <taxon>PACMAD clade</taxon>
        <taxon>Panicoideae</taxon>
        <taxon>Andropogonodae</taxon>
        <taxon>Andropogoneae</taxon>
        <taxon>Sorghinae</taxon>
        <taxon>Sorghum</taxon>
    </lineage>
</organism>
<keyword evidence="4" id="KW-1185">Reference proteome</keyword>
<dbReference type="Gene3D" id="3.40.50.11350">
    <property type="match status" value="1"/>
</dbReference>
<reference evidence="4" key="2">
    <citation type="journal article" date="2018" name="Plant J.">
        <title>The Sorghum bicolor reference genome: improved assembly, gene annotations, a transcriptome atlas, and signatures of genome organization.</title>
        <authorList>
            <person name="McCormick R.F."/>
            <person name="Truong S.K."/>
            <person name="Sreedasyam A."/>
            <person name="Jenkins J."/>
            <person name="Shu S."/>
            <person name="Sims D."/>
            <person name="Kennedy M."/>
            <person name="Amirebrahimi M."/>
            <person name="Weers B.D."/>
            <person name="McKinley B."/>
            <person name="Mattison A."/>
            <person name="Morishige D.T."/>
            <person name="Grimwood J."/>
            <person name="Schmutz J."/>
            <person name="Mullet J.E."/>
        </authorList>
    </citation>
    <scope>NUCLEOTIDE SEQUENCE [LARGE SCALE GENOMIC DNA]</scope>
    <source>
        <strain evidence="4">cv. BTx623</strain>
    </source>
</reference>
<dbReference type="InParanoid" id="A0A1Z5RR59"/>
<accession>A0A1Z5RR59</accession>
<gene>
    <name evidence="3" type="ORF">SORBI_3004G339900</name>
</gene>
<name>A0A1Z5RR59_SORBI</name>
<keyword evidence="2" id="KW-1133">Transmembrane helix</keyword>
<dbReference type="GO" id="GO:0046921">
    <property type="term" value="F:alpha-(1-&gt;6)-fucosyltransferase activity"/>
    <property type="evidence" value="ECO:0000318"/>
    <property type="project" value="GO_Central"/>
</dbReference>
<proteinExistence type="predicted"/>
<evidence type="ECO:0000313" key="4">
    <source>
        <dbReference type="Proteomes" id="UP000000768"/>
    </source>
</evidence>
<sequence length="606" mass="68906">MEGCNGHNSSGSRSLERAISRKAMQAGSSAPCKTWLIGFFCGVCITCLFGVVALPPLRVIQSQSVYPLPLRRAILSNFTFTQPADGAAAATDELPSAPEKMEQQKENENITEDARIMYLYNEWSTLLSTGRDEVTKSSDGISNKDSDLPRPPHLEDCRTNAERNKLFDSYGDNGTFPPWTLWKGSLGLEFLSHKYSEHADQHTLYPPWIVGSDEENYPLTRQVQRDIWTHQHPRNCSDPGLRFLVADWERLPGFGIGAQIAGMSGLLAIAMKEKRILVTNHYNRADHDGCKGASRSSWSCYFFPETSPDCRNRAFELVQSKASWADGTVKVKENYTSKQIWLGRIPRVWGKPWKYLQPTTVINGKLITNHRKMNRRWWVAQATRYLMRFPTEYMCGLLNVARHSAFGLQAAKLVLQSIQDDSPKVGTTRTKSDIERLVWSDHKPYLPQPLLSMHIRMGDKACEMVVVGFEEYMELAGNLRKRFPSLKNIWLSTEMQEVIDKTKLYPHWSFHFTSVARQGSNMTMAMYEASLGRETSTNYPLVNFMMATEADFFIGALGSTWCYLIDGMRNTGGKVMSGYLSVNKDRFCSMMLPSQNLRRHLYHETS</sequence>
<feature type="transmembrane region" description="Helical" evidence="2">
    <location>
        <begin position="34"/>
        <end position="54"/>
    </location>
</feature>
<reference evidence="3 4" key="1">
    <citation type="journal article" date="2009" name="Nature">
        <title>The Sorghum bicolor genome and the diversification of grasses.</title>
        <authorList>
            <person name="Paterson A.H."/>
            <person name="Bowers J.E."/>
            <person name="Bruggmann R."/>
            <person name="Dubchak I."/>
            <person name="Grimwood J."/>
            <person name="Gundlach H."/>
            <person name="Haberer G."/>
            <person name="Hellsten U."/>
            <person name="Mitros T."/>
            <person name="Poliakov A."/>
            <person name="Schmutz J."/>
            <person name="Spannagl M."/>
            <person name="Tang H."/>
            <person name="Wang X."/>
            <person name="Wicker T."/>
            <person name="Bharti A.K."/>
            <person name="Chapman J."/>
            <person name="Feltus F.A."/>
            <person name="Gowik U."/>
            <person name="Grigoriev I.V."/>
            <person name="Lyons E."/>
            <person name="Maher C.A."/>
            <person name="Martis M."/>
            <person name="Narechania A."/>
            <person name="Otillar R.P."/>
            <person name="Penning B.W."/>
            <person name="Salamov A.A."/>
            <person name="Wang Y."/>
            <person name="Zhang L."/>
            <person name="Carpita N.C."/>
            <person name="Freeling M."/>
            <person name="Gingle A.R."/>
            <person name="Hash C.T."/>
            <person name="Keller B."/>
            <person name="Klein P."/>
            <person name="Kresovich S."/>
            <person name="McCann M.C."/>
            <person name="Ming R."/>
            <person name="Peterson D.G."/>
            <person name="Mehboob-ur-Rahman"/>
            <person name="Ware D."/>
            <person name="Westhoff P."/>
            <person name="Mayer K.F."/>
            <person name="Messing J."/>
            <person name="Rokhsar D.S."/>
        </authorList>
    </citation>
    <scope>NUCLEOTIDE SEQUENCE [LARGE SCALE GENOMIC DNA]</scope>
    <source>
        <strain evidence="4">cv. BTx623</strain>
    </source>
</reference>
<evidence type="ECO:0000256" key="2">
    <source>
        <dbReference type="SAM" id="Phobius"/>
    </source>
</evidence>
<dbReference type="Gramene" id="OQU85925">
    <property type="protein sequence ID" value="OQU85925"/>
    <property type="gene ID" value="SORBI_3004G339900"/>
</dbReference>
<evidence type="ECO:0000256" key="1">
    <source>
        <dbReference type="SAM" id="MobiDB-lite"/>
    </source>
</evidence>
<protein>
    <submittedName>
        <fullName evidence="3">Uncharacterized protein</fullName>
    </submittedName>
</protein>
<evidence type="ECO:0000313" key="3">
    <source>
        <dbReference type="EMBL" id="OQU85925.1"/>
    </source>
</evidence>
<keyword evidence="2" id="KW-0472">Membrane</keyword>
<feature type="region of interest" description="Disordered" evidence="1">
    <location>
        <begin position="87"/>
        <end position="107"/>
    </location>
</feature>
<dbReference type="PANTHER" id="PTHR13132:SF29">
    <property type="entry name" value="ALPHA-(1,6)-FUCOSYLTRANSFERASE"/>
    <property type="match status" value="1"/>
</dbReference>